<evidence type="ECO:0000313" key="2">
    <source>
        <dbReference type="Proteomes" id="UP000054783"/>
    </source>
</evidence>
<dbReference type="EMBL" id="JYDQ01000699">
    <property type="protein sequence ID" value="KRY06687.1"/>
    <property type="molecule type" value="Genomic_DNA"/>
</dbReference>
<dbReference type="AlphaFoldDB" id="A0A0V0Z2B9"/>
<organism evidence="1 2">
    <name type="scientific">Trichinella patagoniensis</name>
    <dbReference type="NCBI Taxonomy" id="990121"/>
    <lineage>
        <taxon>Eukaryota</taxon>
        <taxon>Metazoa</taxon>
        <taxon>Ecdysozoa</taxon>
        <taxon>Nematoda</taxon>
        <taxon>Enoplea</taxon>
        <taxon>Dorylaimia</taxon>
        <taxon>Trichinellida</taxon>
        <taxon>Trichinellidae</taxon>
        <taxon>Trichinella</taxon>
    </lineage>
</organism>
<sequence length="88" mass="10331">MLNLTIDSLTSWCDSEVALAWMCSPTERWKPFVRSCVNEIQHLVEHSAWQRCPGTQNLAVVRGCGNWRCFPYWAFQFHRNRSTEAGRR</sequence>
<protein>
    <submittedName>
        <fullName evidence="1">Uncharacterized protein</fullName>
    </submittedName>
</protein>
<proteinExistence type="predicted"/>
<reference evidence="1 2" key="1">
    <citation type="submission" date="2015-01" db="EMBL/GenBank/DDBJ databases">
        <title>Evolution of Trichinella species and genotypes.</title>
        <authorList>
            <person name="Korhonen P.K."/>
            <person name="Edoardo P."/>
            <person name="Giuseppe L.R."/>
            <person name="Gasser R.B."/>
        </authorList>
    </citation>
    <scope>NUCLEOTIDE SEQUENCE [LARGE SCALE GENOMIC DNA]</scope>
    <source>
        <strain evidence="1">ISS2496</strain>
    </source>
</reference>
<name>A0A0V0Z2B9_9BILA</name>
<gene>
    <name evidence="1" type="ORF">T12_7811</name>
</gene>
<comment type="caution">
    <text evidence="1">The sequence shown here is derived from an EMBL/GenBank/DDBJ whole genome shotgun (WGS) entry which is preliminary data.</text>
</comment>
<keyword evidence="2" id="KW-1185">Reference proteome</keyword>
<dbReference type="Proteomes" id="UP000054783">
    <property type="component" value="Unassembled WGS sequence"/>
</dbReference>
<evidence type="ECO:0000313" key="1">
    <source>
        <dbReference type="EMBL" id="KRY06687.1"/>
    </source>
</evidence>
<accession>A0A0V0Z2B9</accession>